<evidence type="ECO:0000313" key="2">
    <source>
        <dbReference type="EMBL" id="CAK0860939.1"/>
    </source>
</evidence>
<protein>
    <submittedName>
        <fullName evidence="2">Uncharacterized protein</fullName>
    </submittedName>
</protein>
<name>A0ABN9UM15_9DINO</name>
<evidence type="ECO:0000256" key="1">
    <source>
        <dbReference type="SAM" id="MobiDB-lite"/>
    </source>
</evidence>
<accession>A0ABN9UM15</accession>
<sequence length="275" mass="27972">MRKDAEEAFQVIVGDGEVAAHVRCLFPALAALVEGRAPTWLQRLRRNAALHAAAPRAQLEGAGARALRATQRGPRLGAAPDPQQPGLLLEALGVELQPCLRVLVGERGASEATCAEDLGVEVAAEPPTECVAVLGGESEVVEAVEADVGRICSAKSAAEVDGEGSRGPGGSEAPGAPMVGGVAEPLGASEMSVVRGGEPAVGADAASEFDVEDFLAEMVAASGGEGGAHTGGVVRRRERVDIELVGSSMASPRFSEVFHVEGEFLSRLGAARAAG</sequence>
<feature type="non-terminal residue" evidence="2">
    <location>
        <position position="275"/>
    </location>
</feature>
<organism evidence="2 3">
    <name type="scientific">Prorocentrum cordatum</name>
    <dbReference type="NCBI Taxonomy" id="2364126"/>
    <lineage>
        <taxon>Eukaryota</taxon>
        <taxon>Sar</taxon>
        <taxon>Alveolata</taxon>
        <taxon>Dinophyceae</taxon>
        <taxon>Prorocentrales</taxon>
        <taxon>Prorocentraceae</taxon>
        <taxon>Prorocentrum</taxon>
    </lineage>
</organism>
<gene>
    <name evidence="2" type="ORF">PCOR1329_LOCUS49762</name>
</gene>
<comment type="caution">
    <text evidence="2">The sequence shown here is derived from an EMBL/GenBank/DDBJ whole genome shotgun (WGS) entry which is preliminary data.</text>
</comment>
<evidence type="ECO:0000313" key="3">
    <source>
        <dbReference type="Proteomes" id="UP001189429"/>
    </source>
</evidence>
<feature type="region of interest" description="Disordered" evidence="1">
    <location>
        <begin position="156"/>
        <end position="179"/>
    </location>
</feature>
<proteinExistence type="predicted"/>
<dbReference type="EMBL" id="CAUYUJ010016025">
    <property type="protein sequence ID" value="CAK0860939.1"/>
    <property type="molecule type" value="Genomic_DNA"/>
</dbReference>
<reference evidence="2" key="1">
    <citation type="submission" date="2023-10" db="EMBL/GenBank/DDBJ databases">
        <authorList>
            <person name="Chen Y."/>
            <person name="Shah S."/>
            <person name="Dougan E. K."/>
            <person name="Thang M."/>
            <person name="Chan C."/>
        </authorList>
    </citation>
    <scope>NUCLEOTIDE SEQUENCE [LARGE SCALE GENOMIC DNA]</scope>
</reference>
<keyword evidence="3" id="KW-1185">Reference proteome</keyword>
<dbReference type="Proteomes" id="UP001189429">
    <property type="component" value="Unassembled WGS sequence"/>
</dbReference>